<proteinExistence type="predicted"/>
<dbReference type="EMBL" id="JH717896">
    <property type="protein sequence ID" value="EWZ49242.1"/>
    <property type="molecule type" value="Genomic_DNA"/>
</dbReference>
<dbReference type="VEuPathDB" id="FungiDB:FOZG_00204"/>
<gene>
    <name evidence="1" type="ORF">FOZG_00204</name>
</gene>
<dbReference type="Proteomes" id="UP000030766">
    <property type="component" value="Unassembled WGS sequence"/>
</dbReference>
<sequence>MEELGYELDRLFSAVAQDWKFISTPVQGDSKISITFVA</sequence>
<dbReference type="AlphaFoldDB" id="W9KXQ4"/>
<dbReference type="HOGENOM" id="CLU_3335609_0_0_1"/>
<reference evidence="1" key="2">
    <citation type="submission" date="2012-06" db="EMBL/GenBank/DDBJ databases">
        <title>Annotation of the Genome Sequence of Fusarium oxysporum Fo47.</title>
        <authorList>
            <consortium name="The Broad Institute Genomics Platform"/>
            <person name="Ma L.-J."/>
            <person name="Corby-Kistler H."/>
            <person name="Broz K."/>
            <person name="Gale L.R."/>
            <person name="Jonkers W."/>
            <person name="O'Donnell K."/>
            <person name="Ploetz R."/>
            <person name="Steinberg C."/>
            <person name="Schwartz D.C."/>
            <person name="VanEtten H."/>
            <person name="Zhou S."/>
            <person name="Young S.K."/>
            <person name="Zeng Q."/>
            <person name="Gargeya S."/>
            <person name="Fitzgerald M."/>
            <person name="Abouelleil A."/>
            <person name="Alvarado L."/>
            <person name="Chapman S.B."/>
            <person name="Gainer-Dewar J."/>
            <person name="Goldberg J."/>
            <person name="Griggs A."/>
            <person name="Gujja S."/>
            <person name="Hansen M."/>
            <person name="Howarth C."/>
            <person name="Imamovic A."/>
            <person name="Ireland A."/>
            <person name="Larimer J."/>
            <person name="McCowan C."/>
            <person name="Murphy C."/>
            <person name="Pearson M."/>
            <person name="Poon T.W."/>
            <person name="Priest M."/>
            <person name="Roberts A."/>
            <person name="Saif S."/>
            <person name="Shea T."/>
            <person name="Sykes S."/>
            <person name="Wortman J."/>
            <person name="Nusbaum C."/>
            <person name="Birren B."/>
        </authorList>
    </citation>
    <scope>NUCLEOTIDE SEQUENCE</scope>
    <source>
        <strain evidence="1">Fo47</strain>
    </source>
</reference>
<name>W9KXQ4_FUSOX</name>
<accession>W9KXQ4</accession>
<evidence type="ECO:0000313" key="1">
    <source>
        <dbReference type="EMBL" id="EWZ49242.1"/>
    </source>
</evidence>
<protein>
    <submittedName>
        <fullName evidence="1">Uncharacterized protein</fullName>
    </submittedName>
</protein>
<organism evidence="1">
    <name type="scientific">Fusarium oxysporum Fo47</name>
    <dbReference type="NCBI Taxonomy" id="660027"/>
    <lineage>
        <taxon>Eukaryota</taxon>
        <taxon>Fungi</taxon>
        <taxon>Dikarya</taxon>
        <taxon>Ascomycota</taxon>
        <taxon>Pezizomycotina</taxon>
        <taxon>Sordariomycetes</taxon>
        <taxon>Hypocreomycetidae</taxon>
        <taxon>Hypocreales</taxon>
        <taxon>Nectriaceae</taxon>
        <taxon>Fusarium</taxon>
        <taxon>Fusarium oxysporum species complex</taxon>
    </lineage>
</organism>
<reference evidence="1" key="1">
    <citation type="submission" date="2011-06" db="EMBL/GenBank/DDBJ databases">
        <title>The Genome Sequence of Fusarium oxysporum Fo47.</title>
        <authorList>
            <consortium name="The Broad Institute Genome Sequencing Platform"/>
            <person name="Ma L.-J."/>
            <person name="Gale L.R."/>
            <person name="Schwartz D.C."/>
            <person name="Zhou S."/>
            <person name="Corby-Kistler H."/>
            <person name="Young S.K."/>
            <person name="Zeng Q."/>
            <person name="Gargeya S."/>
            <person name="Fitzgerald M."/>
            <person name="Haas B."/>
            <person name="Abouelleil A."/>
            <person name="Alvarado L."/>
            <person name="Arachchi H.M."/>
            <person name="Berlin A."/>
            <person name="Brown A."/>
            <person name="Chapman S.B."/>
            <person name="Chen Z."/>
            <person name="Dunbar C."/>
            <person name="Freedman E."/>
            <person name="Gearin G."/>
            <person name="Gellesch M."/>
            <person name="Goldberg J."/>
            <person name="Griggs A."/>
            <person name="Gujja S."/>
            <person name="Heiman D."/>
            <person name="Howarth C."/>
            <person name="Larson L."/>
            <person name="Lui A."/>
            <person name="MacDonald P.J.P."/>
            <person name="Mehta T."/>
            <person name="Montmayeur A."/>
            <person name="Murphy C."/>
            <person name="Neiman D."/>
            <person name="Pearson M."/>
            <person name="Priest M."/>
            <person name="Roberts A."/>
            <person name="Saif S."/>
            <person name="Shea T."/>
            <person name="Shenoy N."/>
            <person name="Sisk P."/>
            <person name="Stolte C."/>
            <person name="Sykes S."/>
            <person name="Wortman J."/>
            <person name="Nusbaum C."/>
            <person name="Birren B."/>
        </authorList>
    </citation>
    <scope>NUCLEOTIDE SEQUENCE [LARGE SCALE GENOMIC DNA]</scope>
    <source>
        <strain evidence="1">Fo47</strain>
    </source>
</reference>